<organism evidence="1 2">
    <name type="scientific">Brachyspira catarrhinii</name>
    <dbReference type="NCBI Taxonomy" id="2528966"/>
    <lineage>
        <taxon>Bacteria</taxon>
        <taxon>Pseudomonadati</taxon>
        <taxon>Spirochaetota</taxon>
        <taxon>Spirochaetia</taxon>
        <taxon>Brachyspirales</taxon>
        <taxon>Brachyspiraceae</taxon>
        <taxon>Brachyspira</taxon>
    </lineage>
</organism>
<gene>
    <name evidence="1" type="ORF">EZH24_04920</name>
</gene>
<keyword evidence="2" id="KW-1185">Reference proteome</keyword>
<proteinExistence type="predicted"/>
<dbReference type="Proteomes" id="UP000310168">
    <property type="component" value="Unassembled WGS sequence"/>
</dbReference>
<reference evidence="1 2" key="1">
    <citation type="journal article" date="2019" name="Anaerobe">
        <title>Brachyspira catarrhinii sp. nov., an anaerobic intestinal spirochaete isolated from vervet monkeys may have been misidentified as Brachyspira aalborgi in previous studies.</title>
        <authorList>
            <person name="Phillips N.D."/>
            <person name="La T."/>
            <person name="Hampson D.J."/>
        </authorList>
    </citation>
    <scope>NUCLEOTIDE SEQUENCE [LARGE SCALE GENOMIC DNA]</scope>
    <source>
        <strain evidence="1 2">Z12</strain>
    </source>
</reference>
<accession>A0ABY2TTJ1</accession>
<dbReference type="EMBL" id="SJDU01000091">
    <property type="protein sequence ID" value="TKZ35501.1"/>
    <property type="molecule type" value="Genomic_DNA"/>
</dbReference>
<dbReference type="RefSeq" id="WP_137998008.1">
    <property type="nucleotide sequence ID" value="NZ_SJDU01000091.1"/>
</dbReference>
<name>A0ABY2TTJ1_9SPIR</name>
<protein>
    <recommendedName>
        <fullName evidence="3">Tetratricopeptide repeat protein</fullName>
    </recommendedName>
</protein>
<evidence type="ECO:0000313" key="2">
    <source>
        <dbReference type="Proteomes" id="UP000310168"/>
    </source>
</evidence>
<comment type="caution">
    <text evidence="1">The sequence shown here is derived from an EMBL/GenBank/DDBJ whole genome shotgun (WGS) entry which is preliminary data.</text>
</comment>
<evidence type="ECO:0000313" key="1">
    <source>
        <dbReference type="EMBL" id="TKZ35501.1"/>
    </source>
</evidence>
<evidence type="ECO:0008006" key="3">
    <source>
        <dbReference type="Google" id="ProtNLM"/>
    </source>
</evidence>
<sequence length="149" mass="17575">MHKFYIAMGDLRDKKYEKAANGFYEFIFDDEFKNNVDKAIKELEGNGKLQLSIQELTELHEKAKKYFENKINNLVAEAYFDLGVISIFTNQKEYNPRYTKNKYLDKAFELSKNIDILKKLGIVYGKHDNKKSSKCFEKIQQINPNDKKN</sequence>